<evidence type="ECO:0000256" key="3">
    <source>
        <dbReference type="ARBA" id="ARBA00004496"/>
    </source>
</evidence>
<comment type="catalytic activity">
    <reaction evidence="1 16">
        <text>(R)-pantothenate + ATP = (R)-4'-phosphopantothenate + ADP + H(+)</text>
        <dbReference type="Rhea" id="RHEA:16373"/>
        <dbReference type="ChEBI" id="CHEBI:10986"/>
        <dbReference type="ChEBI" id="CHEBI:15378"/>
        <dbReference type="ChEBI" id="CHEBI:29032"/>
        <dbReference type="ChEBI" id="CHEBI:30616"/>
        <dbReference type="ChEBI" id="CHEBI:456216"/>
        <dbReference type="EC" id="2.7.1.33"/>
    </reaction>
</comment>
<dbReference type="EMBL" id="SAYD01000021">
    <property type="protein sequence ID" value="TXJ36487.1"/>
    <property type="molecule type" value="Genomic_DNA"/>
</dbReference>
<evidence type="ECO:0000256" key="6">
    <source>
        <dbReference type="ARBA" id="ARBA00012102"/>
    </source>
</evidence>
<sequence length="257" mass="29175">MYLIADIGNTRMKLAVFDKSHNPLYFNVNSYNIRHILSTLKEVKDNYKIDKVFYSSVCFDRNDIFVSSIKDVLKKDVYRVTYKDVKLKGNLYEPKDAVGIDRLLATYASICFEGYNKNERYASIVVDMGTATTISVMTSDFIFLGGMIMSGTKTSYKALSSRTSLPYHEIGPIESIPNPLNNNTKDGIMSGAIYNTIGSVNYGVNEIKKNIKEKYNLKSKIFLTGGISNLKLLKCKIYPYLVMQGTYFNMVDKKYGR</sequence>
<keyword evidence="12 16" id="KW-0630">Potassium</keyword>
<dbReference type="EMBL" id="SAXU01000001">
    <property type="protein sequence ID" value="TXJ21211.1"/>
    <property type="molecule type" value="Genomic_DNA"/>
</dbReference>
<comment type="pathway">
    <text evidence="4 16">Cofactor biosynthesis; coenzyme A biosynthesis; CoA from (R)-pantothenate: step 1/5.</text>
</comment>
<evidence type="ECO:0000256" key="16">
    <source>
        <dbReference type="HAMAP-Rule" id="MF_01274"/>
    </source>
</evidence>
<dbReference type="GO" id="GO:0046872">
    <property type="term" value="F:metal ion binding"/>
    <property type="evidence" value="ECO:0007669"/>
    <property type="project" value="UniProtKB-KW"/>
</dbReference>
<dbReference type="EC" id="2.7.1.33" evidence="6 16"/>
<dbReference type="CDD" id="cd24015">
    <property type="entry name" value="ASKHA_NBD_PanK-III"/>
    <property type="match status" value="1"/>
</dbReference>
<reference evidence="17" key="2">
    <citation type="submission" date="2019-01" db="EMBL/GenBank/DDBJ databases">
        <authorList>
            <person name="Thorell K."/>
        </authorList>
    </citation>
    <scope>NUCLEOTIDE SEQUENCE</scope>
    <source>
        <strain evidence="17">513A</strain>
        <strain evidence="19">PC3714II</strain>
        <strain evidence="18">PC3997IV</strain>
    </source>
</reference>
<dbReference type="EMBL" id="SAYG01000006">
    <property type="protein sequence ID" value="TXJ45696.1"/>
    <property type="molecule type" value="Genomic_DNA"/>
</dbReference>
<dbReference type="InterPro" id="IPR004619">
    <property type="entry name" value="Type_III_PanK"/>
</dbReference>
<dbReference type="HAMAP" id="MF_01274">
    <property type="entry name" value="Pantothen_kinase_3"/>
    <property type="match status" value="1"/>
</dbReference>
<evidence type="ECO:0000313" key="22">
    <source>
        <dbReference type="Proteomes" id="UP000325002"/>
    </source>
</evidence>
<evidence type="ECO:0000256" key="7">
    <source>
        <dbReference type="ARBA" id="ARBA00022490"/>
    </source>
</evidence>
<keyword evidence="8 16" id="KW-0808">Transferase</keyword>
<evidence type="ECO:0000256" key="1">
    <source>
        <dbReference type="ARBA" id="ARBA00001206"/>
    </source>
</evidence>
<dbReference type="PANTHER" id="PTHR34265">
    <property type="entry name" value="TYPE III PANTOTHENATE KINASE"/>
    <property type="match status" value="1"/>
</dbReference>
<evidence type="ECO:0000256" key="10">
    <source>
        <dbReference type="ARBA" id="ARBA00022777"/>
    </source>
</evidence>
<comment type="cofactor">
    <cofactor evidence="2">
        <name>K(+)</name>
        <dbReference type="ChEBI" id="CHEBI:29103"/>
    </cofactor>
</comment>
<dbReference type="AlphaFoldDB" id="A0A5C8D9R0"/>
<feature type="binding site" evidence="16">
    <location>
        <position position="184"/>
    </location>
    <ligand>
        <name>substrate</name>
    </ligand>
</feature>
<reference evidence="20 21" key="1">
    <citation type="journal article" date="1992" name="Lakartidningen">
        <title>[Penicillin V and not amoxicillin is the first choice preparation in acute otitis].</title>
        <authorList>
            <person name="Kamme C."/>
            <person name="Lundgren K."/>
            <person name="Prellner K."/>
        </authorList>
    </citation>
    <scope>NUCLEOTIDE SEQUENCE [LARGE SCALE GENOMIC DNA]</scope>
    <source>
        <strain evidence="17 21">513A</strain>
        <strain evidence="19 20">PC3714II</strain>
        <strain evidence="18 22">PC3997IV</strain>
    </source>
</reference>
<feature type="active site" description="Proton acceptor" evidence="16">
    <location>
        <position position="101"/>
    </location>
</feature>
<dbReference type="GO" id="GO:0004594">
    <property type="term" value="F:pantothenate kinase activity"/>
    <property type="evidence" value="ECO:0007669"/>
    <property type="project" value="UniProtKB-UniRule"/>
</dbReference>
<feature type="binding site" evidence="16">
    <location>
        <position position="127"/>
    </location>
    <ligand>
        <name>K(+)</name>
        <dbReference type="ChEBI" id="CHEBI:29103"/>
    </ligand>
</feature>
<name>A0A5C8D9R0_9SPIR</name>
<dbReference type="Proteomes" id="UP000324638">
    <property type="component" value="Unassembled WGS sequence"/>
</dbReference>
<evidence type="ECO:0000256" key="5">
    <source>
        <dbReference type="ARBA" id="ARBA00011738"/>
    </source>
</evidence>
<dbReference type="Gene3D" id="3.30.420.40">
    <property type="match status" value="2"/>
</dbReference>
<keyword evidence="7 16" id="KW-0963">Cytoplasm</keyword>
<dbReference type="UniPathway" id="UPA00241">
    <property type="reaction ID" value="UER00352"/>
</dbReference>
<dbReference type="GO" id="GO:0015937">
    <property type="term" value="P:coenzyme A biosynthetic process"/>
    <property type="evidence" value="ECO:0007669"/>
    <property type="project" value="UniProtKB-UniRule"/>
</dbReference>
<comment type="similarity">
    <text evidence="14 16">Belongs to the type III pantothenate kinase family.</text>
</comment>
<dbReference type="InterPro" id="IPR043129">
    <property type="entry name" value="ATPase_NBD"/>
</dbReference>
<keyword evidence="16" id="KW-0479">Metal-binding</keyword>
<feature type="binding site" evidence="16">
    <location>
        <begin position="6"/>
        <end position="13"/>
    </location>
    <ligand>
        <name>ATP</name>
        <dbReference type="ChEBI" id="CHEBI:30616"/>
    </ligand>
</feature>
<evidence type="ECO:0000256" key="4">
    <source>
        <dbReference type="ARBA" id="ARBA00005225"/>
    </source>
</evidence>
<evidence type="ECO:0000313" key="21">
    <source>
        <dbReference type="Proteomes" id="UP000324638"/>
    </source>
</evidence>
<feature type="binding site" evidence="16">
    <location>
        <begin position="99"/>
        <end position="102"/>
    </location>
    <ligand>
        <name>substrate</name>
    </ligand>
</feature>
<keyword evidence="10 16" id="KW-0418">Kinase</keyword>
<dbReference type="NCBIfam" id="TIGR00671">
    <property type="entry name" value="baf"/>
    <property type="match status" value="1"/>
</dbReference>
<evidence type="ECO:0000313" key="19">
    <source>
        <dbReference type="EMBL" id="TXJ45696.1"/>
    </source>
</evidence>
<evidence type="ECO:0000256" key="9">
    <source>
        <dbReference type="ARBA" id="ARBA00022741"/>
    </source>
</evidence>
<evidence type="ECO:0000256" key="2">
    <source>
        <dbReference type="ARBA" id="ARBA00001958"/>
    </source>
</evidence>
<feature type="binding site" evidence="16">
    <location>
        <position position="130"/>
    </location>
    <ligand>
        <name>ATP</name>
        <dbReference type="ChEBI" id="CHEBI:30616"/>
    </ligand>
</feature>
<keyword evidence="13 16" id="KW-0173">Coenzyme A biosynthesis</keyword>
<evidence type="ECO:0000256" key="13">
    <source>
        <dbReference type="ARBA" id="ARBA00022993"/>
    </source>
</evidence>
<evidence type="ECO:0000256" key="15">
    <source>
        <dbReference type="ARBA" id="ARBA00040883"/>
    </source>
</evidence>
<dbReference type="PANTHER" id="PTHR34265:SF1">
    <property type="entry name" value="TYPE III PANTOTHENATE KINASE"/>
    <property type="match status" value="1"/>
</dbReference>
<comment type="cofactor">
    <cofactor evidence="16">
        <name>NH4(+)</name>
        <dbReference type="ChEBI" id="CHEBI:28938"/>
    </cofactor>
    <cofactor evidence="16">
        <name>K(+)</name>
        <dbReference type="ChEBI" id="CHEBI:29103"/>
    </cofactor>
    <text evidence="16">A monovalent cation. Ammonium or potassium.</text>
</comment>
<evidence type="ECO:0000313" key="20">
    <source>
        <dbReference type="Proteomes" id="UP000324574"/>
    </source>
</evidence>
<dbReference type="RefSeq" id="WP_147526296.1">
    <property type="nucleotide sequence ID" value="NZ_CAUDFA010000010.1"/>
</dbReference>
<comment type="caution">
    <text evidence="16">Lacks conserved residue(s) required for the propagation of feature annotation.</text>
</comment>
<dbReference type="Proteomes" id="UP000324574">
    <property type="component" value="Unassembled WGS sequence"/>
</dbReference>
<gene>
    <name evidence="16" type="primary">coaX</name>
    <name evidence="19" type="ORF">EPJ70_04750</name>
    <name evidence="17" type="ORF">EPJ79_08805</name>
    <name evidence="18" type="ORF">EPJ81_09055</name>
</gene>
<evidence type="ECO:0000313" key="18">
    <source>
        <dbReference type="EMBL" id="TXJ36487.1"/>
    </source>
</evidence>
<keyword evidence="9 16" id="KW-0547">Nucleotide-binding</keyword>
<comment type="caution">
    <text evidence="17">The sequence shown here is derived from an EMBL/GenBank/DDBJ whole genome shotgun (WGS) entry which is preliminary data.</text>
</comment>
<comment type="subunit">
    <text evidence="5 16">Homodimer.</text>
</comment>
<evidence type="ECO:0000313" key="17">
    <source>
        <dbReference type="EMBL" id="TXJ21211.1"/>
    </source>
</evidence>
<dbReference type="SUPFAM" id="SSF53067">
    <property type="entry name" value="Actin-like ATPase domain"/>
    <property type="match status" value="2"/>
</dbReference>
<evidence type="ECO:0000256" key="12">
    <source>
        <dbReference type="ARBA" id="ARBA00022958"/>
    </source>
</evidence>
<comment type="subcellular location">
    <subcellularLocation>
        <location evidence="3 16">Cytoplasm</location>
    </subcellularLocation>
</comment>
<accession>A0A5C8D9R0</accession>
<dbReference type="GO" id="GO:0005524">
    <property type="term" value="F:ATP binding"/>
    <property type="evidence" value="ECO:0007669"/>
    <property type="project" value="UniProtKB-UniRule"/>
</dbReference>
<dbReference type="GO" id="GO:0005737">
    <property type="term" value="C:cytoplasm"/>
    <property type="evidence" value="ECO:0007669"/>
    <property type="project" value="UniProtKB-SubCell"/>
</dbReference>
<evidence type="ECO:0000256" key="14">
    <source>
        <dbReference type="ARBA" id="ARBA00038036"/>
    </source>
</evidence>
<dbReference type="Proteomes" id="UP000325002">
    <property type="component" value="Unassembled WGS sequence"/>
</dbReference>
<keyword evidence="11 16" id="KW-0067">ATP-binding</keyword>
<dbReference type="Pfam" id="PF03309">
    <property type="entry name" value="Pan_kinase"/>
    <property type="match status" value="1"/>
</dbReference>
<protein>
    <recommendedName>
        <fullName evidence="15 16">Type III pantothenate kinase</fullName>
        <ecNumber evidence="6 16">2.7.1.33</ecNumber>
    </recommendedName>
    <alternativeName>
        <fullName evidence="16">PanK-III</fullName>
    </alternativeName>
    <alternativeName>
        <fullName evidence="16">Pantothenic acid kinase</fullName>
    </alternativeName>
</protein>
<evidence type="ECO:0000256" key="8">
    <source>
        <dbReference type="ARBA" id="ARBA00022679"/>
    </source>
</evidence>
<proteinExistence type="inferred from homology"/>
<organism evidence="17 21">
    <name type="scientific">Brachyspira aalborgi</name>
    <dbReference type="NCBI Taxonomy" id="29522"/>
    <lineage>
        <taxon>Bacteria</taxon>
        <taxon>Pseudomonadati</taxon>
        <taxon>Spirochaetota</taxon>
        <taxon>Spirochaetia</taxon>
        <taxon>Brachyspirales</taxon>
        <taxon>Brachyspiraceae</taxon>
        <taxon>Brachyspira</taxon>
    </lineage>
</organism>
<evidence type="ECO:0000256" key="11">
    <source>
        <dbReference type="ARBA" id="ARBA00022840"/>
    </source>
</evidence>
<comment type="function">
    <text evidence="16">Catalyzes the phosphorylation of pantothenate (Pan), the first step in CoA biosynthesis.</text>
</comment>